<accession>A0A3D8J474</accession>
<name>A0A3D8J474_9HELI</name>
<keyword evidence="4" id="KW-0788">Thiol protease</keyword>
<dbReference type="AlphaFoldDB" id="A0A3D8J474"/>
<keyword evidence="10" id="KW-1185">Reference proteome</keyword>
<feature type="domain" description="SH3b2-type SH3" evidence="8">
    <location>
        <begin position="211"/>
        <end position="251"/>
    </location>
</feature>
<dbReference type="Gene3D" id="3.90.1720.10">
    <property type="entry name" value="endopeptidase domain like (from Nostoc punctiforme)"/>
    <property type="match status" value="1"/>
</dbReference>
<dbReference type="InterPro" id="IPR038765">
    <property type="entry name" value="Papain-like_cys_pep_sf"/>
</dbReference>
<dbReference type="InterPro" id="IPR039439">
    <property type="entry name" value="SH3b1_dom"/>
</dbReference>
<dbReference type="Pfam" id="PF12912">
    <property type="entry name" value="N_NLPC_P60"/>
    <property type="match status" value="1"/>
</dbReference>
<organism evidence="9 10">
    <name type="scientific">Helicobacter brantae</name>
    <dbReference type="NCBI Taxonomy" id="375927"/>
    <lineage>
        <taxon>Bacteria</taxon>
        <taxon>Pseudomonadati</taxon>
        <taxon>Campylobacterota</taxon>
        <taxon>Epsilonproteobacteria</taxon>
        <taxon>Campylobacterales</taxon>
        <taxon>Helicobacteraceae</taxon>
        <taxon>Helicobacter</taxon>
    </lineage>
</organism>
<proteinExistence type="inferred from homology"/>
<dbReference type="OrthoDB" id="9799970at2"/>
<evidence type="ECO:0000259" key="7">
    <source>
        <dbReference type="Pfam" id="PF12913"/>
    </source>
</evidence>
<evidence type="ECO:0000256" key="2">
    <source>
        <dbReference type="ARBA" id="ARBA00022670"/>
    </source>
</evidence>
<sequence>MREFWSLDFVRKYMRVFASLLFVLLLFVGCSDSPQGNKSIADLKMSQNALDYLPKTRTPPLSPQEVERLKENYLKKFFAPFLGLTPNPNIAEVFWIKSSLEKNLGYGENLKPISPKMTQKILQDMQIPLYPNATQMAIVIKDCDVRAVPSVHPRLSKPNGFPFDRWQNSMIFYGTPVLITHYDTSKRYAHIQTEFVYGWVDVSHLALVSPKQAQTLSSLKHFIVPKNDESIIKDWRGDYVTQARIGKLFALAENNNIFIYKRQSDGKLRIEKTAINLSEFDTFPQAFSQEKVAEYINAMMGRQYGWGGLYEERDCSAFIRDIFSNFALYLPRNSYAQGNFGTRQINLANLDSLQKEKVLLANATPFGSVLYLKGHIMLYLGEDKEGRAIVAHSAWSVMAGDFWRKDEYRLGGVVITTLKPANEYNGAWGSRKTLGDRVLLVNDLYKAMQEGQ</sequence>
<dbReference type="Proteomes" id="UP000257045">
    <property type="component" value="Unassembled WGS sequence"/>
</dbReference>
<evidence type="ECO:0000259" key="5">
    <source>
        <dbReference type="Pfam" id="PF00877"/>
    </source>
</evidence>
<keyword evidence="2" id="KW-0645">Protease</keyword>
<dbReference type="PROSITE" id="PS51257">
    <property type="entry name" value="PROKAR_LIPOPROTEIN"/>
    <property type="match status" value="1"/>
</dbReference>
<evidence type="ECO:0000256" key="1">
    <source>
        <dbReference type="ARBA" id="ARBA00007074"/>
    </source>
</evidence>
<evidence type="ECO:0000259" key="8">
    <source>
        <dbReference type="Pfam" id="PF12914"/>
    </source>
</evidence>
<dbReference type="PIRSF" id="PIRSF019015">
    <property type="entry name" value="P60_peptidase_YkfC"/>
    <property type="match status" value="1"/>
</dbReference>
<evidence type="ECO:0000313" key="9">
    <source>
        <dbReference type="EMBL" id="RDU72233.1"/>
    </source>
</evidence>
<evidence type="ECO:0008006" key="11">
    <source>
        <dbReference type="Google" id="ProtNLM"/>
    </source>
</evidence>
<dbReference type="InterPro" id="IPR000064">
    <property type="entry name" value="NLP_P60_dom"/>
</dbReference>
<gene>
    <name evidence="9" type="ORF">CQA58_01105</name>
</gene>
<dbReference type="GO" id="GO:0006508">
    <property type="term" value="P:proteolysis"/>
    <property type="evidence" value="ECO:0007669"/>
    <property type="project" value="UniProtKB-KW"/>
</dbReference>
<evidence type="ECO:0000313" key="10">
    <source>
        <dbReference type="Proteomes" id="UP000257045"/>
    </source>
</evidence>
<evidence type="ECO:0000256" key="3">
    <source>
        <dbReference type="ARBA" id="ARBA00022801"/>
    </source>
</evidence>
<dbReference type="InterPro" id="IPR026864">
    <property type="entry name" value="SH3b2-type_SH3"/>
</dbReference>
<dbReference type="GO" id="GO:0008234">
    <property type="term" value="F:cysteine-type peptidase activity"/>
    <property type="evidence" value="ECO:0007669"/>
    <property type="project" value="UniProtKB-KW"/>
</dbReference>
<comment type="caution">
    <text evidence="9">The sequence shown here is derived from an EMBL/GenBank/DDBJ whole genome shotgun (WGS) entry which is preliminary data.</text>
</comment>
<feature type="domain" description="NlpC/P60" evidence="5">
    <location>
        <begin position="301"/>
        <end position="385"/>
    </location>
</feature>
<dbReference type="InterPro" id="IPR025606">
    <property type="entry name" value="NLPC/P60_N_dom"/>
</dbReference>
<dbReference type="Pfam" id="PF12913">
    <property type="entry name" value="SH3_6"/>
    <property type="match status" value="1"/>
</dbReference>
<protein>
    <recommendedName>
        <fullName evidence="11">Glycoside hydrolase</fullName>
    </recommendedName>
</protein>
<evidence type="ECO:0000256" key="4">
    <source>
        <dbReference type="ARBA" id="ARBA00022807"/>
    </source>
</evidence>
<comment type="similarity">
    <text evidence="1">Belongs to the peptidase C40 family.</text>
</comment>
<dbReference type="Pfam" id="PF00877">
    <property type="entry name" value="NLPC_P60"/>
    <property type="match status" value="1"/>
</dbReference>
<keyword evidence="3" id="KW-0378">Hydrolase</keyword>
<dbReference type="Pfam" id="PF12914">
    <property type="entry name" value="SH3_7"/>
    <property type="match status" value="1"/>
</dbReference>
<dbReference type="InterPro" id="IPR027017">
    <property type="entry name" value="P60_peptidase_YkfC"/>
</dbReference>
<dbReference type="EMBL" id="NXLV01000001">
    <property type="protein sequence ID" value="RDU72233.1"/>
    <property type="molecule type" value="Genomic_DNA"/>
</dbReference>
<feature type="domain" description="NLPC/P60 N-terminal" evidence="6">
    <location>
        <begin position="20"/>
        <end position="129"/>
    </location>
</feature>
<feature type="domain" description="SH3b1" evidence="7">
    <location>
        <begin position="153"/>
        <end position="200"/>
    </location>
</feature>
<reference evidence="9 10" key="1">
    <citation type="submission" date="2018-04" db="EMBL/GenBank/DDBJ databases">
        <title>Novel Campyloabacter and Helicobacter Species and Strains.</title>
        <authorList>
            <person name="Mannion A.J."/>
            <person name="Shen Z."/>
            <person name="Fox J.G."/>
        </authorList>
    </citation>
    <scope>NUCLEOTIDE SEQUENCE [LARGE SCALE GENOMIC DNA]</scope>
    <source>
        <strain evidence="9 10">MIT 04-9366</strain>
    </source>
</reference>
<evidence type="ECO:0000259" key="6">
    <source>
        <dbReference type="Pfam" id="PF12912"/>
    </source>
</evidence>
<dbReference type="SUPFAM" id="SSF54001">
    <property type="entry name" value="Cysteine proteinases"/>
    <property type="match status" value="1"/>
</dbReference>